<dbReference type="Proteomes" id="UP000016496">
    <property type="component" value="Unassembled WGS sequence"/>
</dbReference>
<dbReference type="AlphaFoldDB" id="U2E3F9"/>
<feature type="region of interest" description="Disordered" evidence="1">
    <location>
        <begin position="1"/>
        <end position="35"/>
    </location>
</feature>
<name>U2E3F9_9BACE</name>
<accession>U2E3F9</accession>
<dbReference type="EMBL" id="AWSV01000046">
    <property type="protein sequence ID" value="ERI86871.1"/>
    <property type="molecule type" value="Genomic_DNA"/>
</dbReference>
<sequence>MSRERPLKGLQPHAAASPRLSVNGRKRPPLTGRSETHLEALPGSLSWFSFPAPARNEHIYNMV</sequence>
<evidence type="ECO:0000313" key="3">
    <source>
        <dbReference type="Proteomes" id="UP000016496"/>
    </source>
</evidence>
<gene>
    <name evidence="2" type="ORF">HMPREF1981_00744</name>
</gene>
<proteinExistence type="predicted"/>
<reference evidence="2 3" key="1">
    <citation type="submission" date="2013-08" db="EMBL/GenBank/DDBJ databases">
        <authorList>
            <person name="Weinstock G."/>
            <person name="Sodergren E."/>
            <person name="Wylie T."/>
            <person name="Fulton L."/>
            <person name="Fulton R."/>
            <person name="Fronick C."/>
            <person name="O'Laughlin M."/>
            <person name="Godfrey J."/>
            <person name="Miner T."/>
            <person name="Herter B."/>
            <person name="Appelbaum E."/>
            <person name="Cordes M."/>
            <person name="Lek S."/>
            <person name="Wollam A."/>
            <person name="Pepin K.H."/>
            <person name="Palsikar V.B."/>
            <person name="Mitreva M."/>
            <person name="Wilson R.K."/>
        </authorList>
    </citation>
    <scope>NUCLEOTIDE SEQUENCE [LARGE SCALE GENOMIC DNA]</scope>
    <source>
        <strain evidence="2 3">F0041</strain>
    </source>
</reference>
<evidence type="ECO:0000256" key="1">
    <source>
        <dbReference type="SAM" id="MobiDB-lite"/>
    </source>
</evidence>
<evidence type="ECO:0000313" key="2">
    <source>
        <dbReference type="EMBL" id="ERI86871.1"/>
    </source>
</evidence>
<protein>
    <submittedName>
        <fullName evidence="2">Uncharacterized protein</fullName>
    </submittedName>
</protein>
<dbReference type="HOGENOM" id="CLU_2876530_0_0_10"/>
<dbReference type="PATRIC" id="fig|1321819.3.peg.691"/>
<organism evidence="2 3">
    <name type="scientific">Bacteroides pyogenes F0041</name>
    <dbReference type="NCBI Taxonomy" id="1321819"/>
    <lineage>
        <taxon>Bacteria</taxon>
        <taxon>Pseudomonadati</taxon>
        <taxon>Bacteroidota</taxon>
        <taxon>Bacteroidia</taxon>
        <taxon>Bacteroidales</taxon>
        <taxon>Bacteroidaceae</taxon>
        <taxon>Bacteroides</taxon>
    </lineage>
</organism>
<comment type="caution">
    <text evidence="2">The sequence shown here is derived from an EMBL/GenBank/DDBJ whole genome shotgun (WGS) entry which is preliminary data.</text>
</comment>